<gene>
    <name evidence="6" type="ORF">C7435_3306</name>
</gene>
<dbReference type="Gene3D" id="1.10.530.10">
    <property type="match status" value="1"/>
</dbReference>
<dbReference type="Proteomes" id="UP000273675">
    <property type="component" value="Unassembled WGS sequence"/>
</dbReference>
<evidence type="ECO:0000259" key="5">
    <source>
        <dbReference type="Pfam" id="PF01464"/>
    </source>
</evidence>
<feature type="signal peptide" evidence="4">
    <location>
        <begin position="1"/>
        <end position="28"/>
    </location>
</feature>
<evidence type="ECO:0000313" key="6">
    <source>
        <dbReference type="EMBL" id="RKQ89602.1"/>
    </source>
</evidence>
<accession>A0A495CZF2</accession>
<evidence type="ECO:0000256" key="2">
    <source>
        <dbReference type="ARBA" id="ARBA00009387"/>
    </source>
</evidence>
<feature type="chain" id="PRO_5019746277" evidence="4">
    <location>
        <begin position="29"/>
        <end position="240"/>
    </location>
</feature>
<dbReference type="InterPro" id="IPR008258">
    <property type="entry name" value="Transglycosylase_SLT_dom_1"/>
</dbReference>
<dbReference type="AlphaFoldDB" id="A0A495CZF2"/>
<evidence type="ECO:0000256" key="3">
    <source>
        <dbReference type="SAM" id="MobiDB-lite"/>
    </source>
</evidence>
<evidence type="ECO:0000256" key="1">
    <source>
        <dbReference type="ARBA" id="ARBA00007734"/>
    </source>
</evidence>
<feature type="domain" description="Transglycosylase SLT" evidence="5">
    <location>
        <begin position="50"/>
        <end position="152"/>
    </location>
</feature>
<dbReference type="Pfam" id="PF01464">
    <property type="entry name" value="SLT"/>
    <property type="match status" value="1"/>
</dbReference>
<protein>
    <submittedName>
        <fullName evidence="6">Transglycosylase-like protein with SLT domain</fullName>
    </submittedName>
</protein>
<evidence type="ECO:0000313" key="7">
    <source>
        <dbReference type="Proteomes" id="UP000273675"/>
    </source>
</evidence>
<dbReference type="InterPro" id="IPR023346">
    <property type="entry name" value="Lysozyme-like_dom_sf"/>
</dbReference>
<comment type="similarity">
    <text evidence="1">Belongs to the transglycosylase Slt family.</text>
</comment>
<dbReference type="SUPFAM" id="SSF53955">
    <property type="entry name" value="Lysozyme-like"/>
    <property type="match status" value="1"/>
</dbReference>
<sequence length="240" mass="26181">MSAARPSRRYAMMARFLLCGLLSGVVFAHAVSAETSSSGTEHGGNSYAAYISEAAQRFGIPTHWILAVMRQESAGDARAVSPEKGAMGLMQIMPRTWDELRARYALGRDPFDPRDNILAGAAYLRELHDRFGSPGFLAAYNAGPTRYAEHLATGRRLPRETRDYVAALAPLIGASVAAERHEQSAVLTVDWRTAPLFTTHRDRQASADEVPQSSDMDAYPPHTSHASDSLFPPHGTGDQR</sequence>
<reference evidence="6 7" key="1">
    <citation type="submission" date="2018-10" db="EMBL/GenBank/DDBJ databases">
        <title>Genomic Encyclopedia of Type Strains, Phase IV (KMG-IV): sequencing the most valuable type-strain genomes for metagenomic binning, comparative biology and taxonomic classification.</title>
        <authorList>
            <person name="Goeker M."/>
        </authorList>
    </citation>
    <scope>NUCLEOTIDE SEQUENCE [LARGE SCALE GENOMIC DNA]</scope>
    <source>
        <strain evidence="6 7">DSM 4734</strain>
    </source>
</reference>
<comment type="similarity">
    <text evidence="2">Belongs to the virb1 family.</text>
</comment>
<dbReference type="RefSeq" id="WP_233350817.1">
    <property type="nucleotide sequence ID" value="NZ_RBIM01000009.1"/>
</dbReference>
<dbReference type="PANTHER" id="PTHR37423:SF2">
    <property type="entry name" value="MEMBRANE-BOUND LYTIC MUREIN TRANSGLYCOSYLASE C"/>
    <property type="match status" value="1"/>
</dbReference>
<feature type="region of interest" description="Disordered" evidence="3">
    <location>
        <begin position="200"/>
        <end position="240"/>
    </location>
</feature>
<proteinExistence type="inferred from homology"/>
<dbReference type="PANTHER" id="PTHR37423">
    <property type="entry name" value="SOLUBLE LYTIC MUREIN TRANSGLYCOSYLASE-RELATED"/>
    <property type="match status" value="1"/>
</dbReference>
<evidence type="ECO:0000256" key="4">
    <source>
        <dbReference type="SAM" id="SignalP"/>
    </source>
</evidence>
<name>A0A495CZF2_9PROT</name>
<keyword evidence="4" id="KW-0732">Signal</keyword>
<dbReference type="CDD" id="cd00254">
    <property type="entry name" value="LT-like"/>
    <property type="match status" value="1"/>
</dbReference>
<organism evidence="6 7">
    <name type="scientific">Maricaulis maris</name>
    <dbReference type="NCBI Taxonomy" id="74318"/>
    <lineage>
        <taxon>Bacteria</taxon>
        <taxon>Pseudomonadati</taxon>
        <taxon>Pseudomonadota</taxon>
        <taxon>Alphaproteobacteria</taxon>
        <taxon>Maricaulales</taxon>
        <taxon>Maricaulaceae</taxon>
        <taxon>Maricaulis</taxon>
    </lineage>
</organism>
<comment type="caution">
    <text evidence="6">The sequence shown here is derived from an EMBL/GenBank/DDBJ whole genome shotgun (WGS) entry which is preliminary data.</text>
</comment>
<dbReference type="EMBL" id="RBIM01000009">
    <property type="protein sequence ID" value="RKQ89602.1"/>
    <property type="molecule type" value="Genomic_DNA"/>
</dbReference>